<gene>
    <name evidence="3" type="ORF">DNFV4_03857</name>
</gene>
<organism evidence="3 4">
    <name type="scientific">Nitrospira tepida</name>
    <dbReference type="NCBI Taxonomy" id="2973512"/>
    <lineage>
        <taxon>Bacteria</taxon>
        <taxon>Pseudomonadati</taxon>
        <taxon>Nitrospirota</taxon>
        <taxon>Nitrospiria</taxon>
        <taxon>Nitrospirales</taxon>
        <taxon>Nitrospiraceae</taxon>
        <taxon>Nitrospira</taxon>
    </lineage>
</organism>
<dbReference type="GO" id="GO:0003700">
    <property type="term" value="F:DNA-binding transcription factor activity"/>
    <property type="evidence" value="ECO:0007669"/>
    <property type="project" value="InterPro"/>
</dbReference>
<keyword evidence="1" id="KW-0238">DNA-binding</keyword>
<dbReference type="PRINTS" id="PR00040">
    <property type="entry name" value="HTHMERR"/>
</dbReference>
<protein>
    <submittedName>
        <fullName evidence="3">Mercuric resistance operon regulatory protein</fullName>
    </submittedName>
</protein>
<dbReference type="Gene3D" id="1.10.1660.10">
    <property type="match status" value="1"/>
</dbReference>
<dbReference type="Proteomes" id="UP001179121">
    <property type="component" value="Chromosome"/>
</dbReference>
<dbReference type="InterPro" id="IPR009061">
    <property type="entry name" value="DNA-bd_dom_put_sf"/>
</dbReference>
<reference evidence="3" key="1">
    <citation type="submission" date="2022-10" db="EMBL/GenBank/DDBJ databases">
        <authorList>
            <person name="Koch H."/>
        </authorList>
    </citation>
    <scope>NUCLEOTIDE SEQUENCE</scope>
    <source>
        <strain evidence="3">DNF</strain>
    </source>
</reference>
<dbReference type="PROSITE" id="PS50937">
    <property type="entry name" value="HTH_MERR_2"/>
    <property type="match status" value="1"/>
</dbReference>
<dbReference type="SMART" id="SM00422">
    <property type="entry name" value="HTH_MERR"/>
    <property type="match status" value="1"/>
</dbReference>
<sequence length="141" mass="15698">MTSGLTIGQLAKAAGVNVQTLRYYERRRLLQPTDRRPSGYRLYANDALQRLRFIKNAQALGFTLKEIVELLDLEVRSTARCGEVQRRAEAKLAHVKVKVRDLQALARALGGLIRACRAGRPTAECAILKSLKERKGQSGLP</sequence>
<proteinExistence type="predicted"/>
<dbReference type="CDD" id="cd04770">
    <property type="entry name" value="HTH_HMRTR"/>
    <property type="match status" value="1"/>
</dbReference>
<dbReference type="EMBL" id="OX365700">
    <property type="protein sequence ID" value="CAI4033421.1"/>
    <property type="molecule type" value="Genomic_DNA"/>
</dbReference>
<dbReference type="AlphaFoldDB" id="A0AA86T839"/>
<dbReference type="InterPro" id="IPR047057">
    <property type="entry name" value="MerR_fam"/>
</dbReference>
<dbReference type="PANTHER" id="PTHR30204:SF92">
    <property type="entry name" value="HTH-TYPE TRANSCRIPTIONAL REGULATOR ZNTR"/>
    <property type="match status" value="1"/>
</dbReference>
<evidence type="ECO:0000313" key="4">
    <source>
        <dbReference type="Proteomes" id="UP001179121"/>
    </source>
</evidence>
<evidence type="ECO:0000313" key="3">
    <source>
        <dbReference type="EMBL" id="CAI4033421.1"/>
    </source>
</evidence>
<dbReference type="GO" id="GO:0003677">
    <property type="term" value="F:DNA binding"/>
    <property type="evidence" value="ECO:0007669"/>
    <property type="project" value="UniProtKB-KW"/>
</dbReference>
<feature type="domain" description="HTH merR-type" evidence="2">
    <location>
        <begin position="4"/>
        <end position="73"/>
    </location>
</feature>
<name>A0AA86T839_9BACT</name>
<evidence type="ECO:0000259" key="2">
    <source>
        <dbReference type="PROSITE" id="PS50937"/>
    </source>
</evidence>
<dbReference type="Pfam" id="PF13411">
    <property type="entry name" value="MerR_1"/>
    <property type="match status" value="1"/>
</dbReference>
<dbReference type="RefSeq" id="WP_289270601.1">
    <property type="nucleotide sequence ID" value="NZ_OX365700.1"/>
</dbReference>
<dbReference type="PANTHER" id="PTHR30204">
    <property type="entry name" value="REDOX-CYCLING DRUG-SENSING TRANSCRIPTIONAL ACTIVATOR SOXR"/>
    <property type="match status" value="1"/>
</dbReference>
<evidence type="ECO:0000256" key="1">
    <source>
        <dbReference type="ARBA" id="ARBA00023125"/>
    </source>
</evidence>
<dbReference type="KEGG" id="nti:DNFV4_03857"/>
<dbReference type="SUPFAM" id="SSF46955">
    <property type="entry name" value="Putative DNA-binding domain"/>
    <property type="match status" value="1"/>
</dbReference>
<accession>A0AA86T839</accession>
<dbReference type="InterPro" id="IPR000551">
    <property type="entry name" value="MerR-type_HTH_dom"/>
</dbReference>
<keyword evidence="4" id="KW-1185">Reference proteome</keyword>